<dbReference type="PANTHER" id="PTHR43591">
    <property type="entry name" value="METHYLTRANSFERASE"/>
    <property type="match status" value="1"/>
</dbReference>
<dbReference type="Pfam" id="PF13489">
    <property type="entry name" value="Methyltransf_23"/>
    <property type="match status" value="1"/>
</dbReference>
<dbReference type="Gene3D" id="3.40.50.150">
    <property type="entry name" value="Vaccinia Virus protein VP39"/>
    <property type="match status" value="1"/>
</dbReference>
<dbReference type="OrthoDB" id="2013972at2759"/>
<dbReference type="PANTHER" id="PTHR43591:SF10">
    <property type="entry name" value="ABC TRANSMEMBRANE TYPE-1 DOMAIN-CONTAINING PROTEIN-RELATED"/>
    <property type="match status" value="1"/>
</dbReference>
<dbReference type="GeneID" id="37115095"/>
<evidence type="ECO:0000313" key="1">
    <source>
        <dbReference type="EMBL" id="PWY66502.1"/>
    </source>
</evidence>
<dbReference type="SUPFAM" id="SSF53335">
    <property type="entry name" value="S-adenosyl-L-methionine-dependent methyltransferases"/>
    <property type="match status" value="1"/>
</dbReference>
<dbReference type="AlphaFoldDB" id="A0A317V141"/>
<sequence length="342" mass="38894">MSSSSHPIESIEADEPSVHHVLVDPEDDTWGLMEDGGYPTDVESFATSLSSTVLDYKWVNGRRFHAYKEGSYKFPNDEREQNRLDMMHCMFKLAMGGQLFLAPVEVEQPLRVLDIGTGTGIWALEVGDQDPNIKMILGNDLSPIQPDIVPPNVVFEVDDVEALWPPRQPFDFIHARYMCGSIQDWPKLFHQAYQQTRVGGWIEFQEFHLVNYSQDGTLTPDNNVNKFFQLLAEACEKMHRPVTVGTELANYAAAAGFRNIHHQVYPLPLGPWPMDRRMKEVGALNMIQFLEGLEAFSVATFSHVLGWSPEAVQVFLTQVRADSLKKDVNMMHNFHVVYAQRL</sequence>
<comment type="caution">
    <text evidence="1">The sequence shown here is derived from an EMBL/GenBank/DDBJ whole genome shotgun (WGS) entry which is preliminary data.</text>
</comment>
<keyword evidence="2" id="KW-1185">Reference proteome</keyword>
<dbReference type="Proteomes" id="UP000246702">
    <property type="component" value="Unassembled WGS sequence"/>
</dbReference>
<organism evidence="1 2">
    <name type="scientific">Aspergillus sclerotioniger CBS 115572</name>
    <dbReference type="NCBI Taxonomy" id="1450535"/>
    <lineage>
        <taxon>Eukaryota</taxon>
        <taxon>Fungi</taxon>
        <taxon>Dikarya</taxon>
        <taxon>Ascomycota</taxon>
        <taxon>Pezizomycotina</taxon>
        <taxon>Eurotiomycetes</taxon>
        <taxon>Eurotiomycetidae</taxon>
        <taxon>Eurotiales</taxon>
        <taxon>Aspergillaceae</taxon>
        <taxon>Aspergillus</taxon>
        <taxon>Aspergillus subgen. Circumdati</taxon>
    </lineage>
</organism>
<dbReference type="GO" id="GO:0008168">
    <property type="term" value="F:methyltransferase activity"/>
    <property type="evidence" value="ECO:0007669"/>
    <property type="project" value="UniProtKB-KW"/>
</dbReference>
<evidence type="ECO:0000313" key="2">
    <source>
        <dbReference type="Proteomes" id="UP000246702"/>
    </source>
</evidence>
<dbReference type="RefSeq" id="XP_025461700.1">
    <property type="nucleotide sequence ID" value="XM_025612952.1"/>
</dbReference>
<keyword evidence="1" id="KW-0808">Transferase</keyword>
<protein>
    <submittedName>
        <fullName evidence="1">S-adenosyl-L-methionine-dependent methyltransferase</fullName>
    </submittedName>
</protein>
<name>A0A317V141_9EURO</name>
<reference evidence="1 2" key="1">
    <citation type="submission" date="2016-12" db="EMBL/GenBank/DDBJ databases">
        <title>The genomes of Aspergillus section Nigri reveals drivers in fungal speciation.</title>
        <authorList>
            <consortium name="DOE Joint Genome Institute"/>
            <person name="Vesth T.C."/>
            <person name="Nybo J."/>
            <person name="Theobald S."/>
            <person name="Brandl J."/>
            <person name="Frisvad J.C."/>
            <person name="Nielsen K.F."/>
            <person name="Lyhne E.K."/>
            <person name="Kogle M.E."/>
            <person name="Kuo A."/>
            <person name="Riley R."/>
            <person name="Clum A."/>
            <person name="Nolan M."/>
            <person name="Lipzen A."/>
            <person name="Salamov A."/>
            <person name="Henrissat B."/>
            <person name="Wiebenga A."/>
            <person name="De Vries R.P."/>
            <person name="Grigoriev I.V."/>
            <person name="Mortensen U.H."/>
            <person name="Andersen M.R."/>
            <person name="Baker S.E."/>
        </authorList>
    </citation>
    <scope>NUCLEOTIDE SEQUENCE [LARGE SCALE GENOMIC DNA]</scope>
    <source>
        <strain evidence="1 2">CBS 115572</strain>
    </source>
</reference>
<keyword evidence="1" id="KW-0489">Methyltransferase</keyword>
<proteinExistence type="predicted"/>
<dbReference type="CDD" id="cd02440">
    <property type="entry name" value="AdoMet_MTases"/>
    <property type="match status" value="1"/>
</dbReference>
<gene>
    <name evidence="1" type="ORF">BO94DRAFT_540625</name>
</gene>
<dbReference type="GO" id="GO:0032259">
    <property type="term" value="P:methylation"/>
    <property type="evidence" value="ECO:0007669"/>
    <property type="project" value="UniProtKB-KW"/>
</dbReference>
<accession>A0A317V141</accession>
<dbReference type="EMBL" id="MSFK01000051">
    <property type="protein sequence ID" value="PWY66502.1"/>
    <property type="molecule type" value="Genomic_DNA"/>
</dbReference>
<dbReference type="STRING" id="1450535.A0A317V141"/>
<dbReference type="InterPro" id="IPR029063">
    <property type="entry name" value="SAM-dependent_MTases_sf"/>
</dbReference>
<feature type="non-terminal residue" evidence="1">
    <location>
        <position position="1"/>
    </location>
</feature>